<reference evidence="2 3" key="1">
    <citation type="submission" date="2023-05" db="EMBL/GenBank/DDBJ databases">
        <title>Corynebacterium suedekumii sp. nov. and Corynebacterium breve sp. nov. isolated from raw cow's milk.</title>
        <authorList>
            <person name="Baer M.K."/>
            <person name="Mehl L."/>
            <person name="Hellmuth R."/>
            <person name="Marke G."/>
            <person name="Lipski A."/>
        </authorList>
    </citation>
    <scope>NUCLEOTIDE SEQUENCE [LARGE SCALE GENOMIC DNA]</scope>
    <source>
        <strain evidence="2 3">LM112</strain>
    </source>
</reference>
<evidence type="ECO:0000313" key="2">
    <source>
        <dbReference type="EMBL" id="WIM70344.1"/>
    </source>
</evidence>
<dbReference type="EMBL" id="CP126970">
    <property type="protein sequence ID" value="WIM70344.1"/>
    <property type="molecule type" value="Genomic_DNA"/>
</dbReference>
<feature type="transmembrane region" description="Helical" evidence="1">
    <location>
        <begin position="20"/>
        <end position="48"/>
    </location>
</feature>
<organism evidence="2 3">
    <name type="scientific">Corynebacterium suedekumii</name>
    <dbReference type="NCBI Taxonomy" id="3049801"/>
    <lineage>
        <taxon>Bacteria</taxon>
        <taxon>Bacillati</taxon>
        <taxon>Actinomycetota</taxon>
        <taxon>Actinomycetes</taxon>
        <taxon>Mycobacteriales</taxon>
        <taxon>Corynebacteriaceae</taxon>
        <taxon>Corynebacterium</taxon>
    </lineage>
</organism>
<keyword evidence="1" id="KW-1133">Transmembrane helix</keyword>
<feature type="transmembrane region" description="Helical" evidence="1">
    <location>
        <begin position="123"/>
        <end position="149"/>
    </location>
</feature>
<accession>A0ABY8VL25</accession>
<dbReference type="Proteomes" id="UP001238805">
    <property type="component" value="Chromosome"/>
</dbReference>
<keyword evidence="3" id="KW-1185">Reference proteome</keyword>
<name>A0ABY8VL25_9CORY</name>
<evidence type="ECO:0008006" key="4">
    <source>
        <dbReference type="Google" id="ProtNLM"/>
    </source>
</evidence>
<evidence type="ECO:0000313" key="3">
    <source>
        <dbReference type="Proteomes" id="UP001238805"/>
    </source>
</evidence>
<dbReference type="RefSeq" id="WP_284874934.1">
    <property type="nucleotide sequence ID" value="NZ_CP126970.1"/>
</dbReference>
<sequence length="239" mass="26554">MRWLPVVLVVLVADWWLWHSGIINGAGAVALFLGAEACIALTALLVAWRTGRDILPLRLIRHELGAWADLARLLRGRRVVPEGSVALPAQRGWWHLPVMISVATAIEITAIELLLPWPTVRLVLLLLSIYSLLLLWGYVAAGVVHPHFLGDELVLRRGRTVVARIPLDDVQEVRSERTFEAGSHAIVDTQLILGGPEGTNVRINCSPTPALLPRWPWQPDRHVAVTRCALWLDAPESLR</sequence>
<protein>
    <recommendedName>
        <fullName evidence="4">DUF304 domain-containing protein</fullName>
    </recommendedName>
</protein>
<keyword evidence="1" id="KW-0812">Transmembrane</keyword>
<feature type="transmembrane region" description="Helical" evidence="1">
    <location>
        <begin position="96"/>
        <end position="117"/>
    </location>
</feature>
<keyword evidence="1" id="KW-0472">Membrane</keyword>
<gene>
    <name evidence="2" type="ORF">QP029_00250</name>
</gene>
<evidence type="ECO:0000256" key="1">
    <source>
        <dbReference type="SAM" id="Phobius"/>
    </source>
</evidence>
<proteinExistence type="predicted"/>